<dbReference type="Gene3D" id="1.10.10.60">
    <property type="entry name" value="Homeodomain-like"/>
    <property type="match status" value="1"/>
</dbReference>
<sequence length="299" mass="33828">MPVLCVEAGSENGQLVAMFQNVMKYESALREISKWMSTMTETTAPLGPGPVNDYKVTQSPSVYSPADEDKLSMQLPNAEVRQFFSSLVECDARSPSCPQVSIHQFASHSFIFAGYFRKLARVSSGSSGQQHGPKCVDRPVQNPKLSKKAATRETTSMLKSWLNEHKKNPYPTKGEKIMLAVITRMNLTQVSTWFANARRRLKKENKMTWNPRNRHDSFPVRAALPSPSLETADSDYQEKESCKGQEPVCNNQLMFMDMFTKYQHLMPELMRMAGATSKRQSDQVNQSEAHDKKMKTSNE</sequence>
<keyword evidence="10" id="KW-1185">Reference proteome</keyword>
<dbReference type="InterPro" id="IPR017970">
    <property type="entry name" value="Homeobox_CS"/>
</dbReference>
<accession>A0ABD2PTP8</accession>
<evidence type="ECO:0000256" key="5">
    <source>
        <dbReference type="ARBA" id="ARBA00023242"/>
    </source>
</evidence>
<feature type="region of interest" description="Disordered" evidence="7">
    <location>
        <begin position="274"/>
        <end position="299"/>
    </location>
</feature>
<evidence type="ECO:0000256" key="4">
    <source>
        <dbReference type="ARBA" id="ARBA00023155"/>
    </source>
</evidence>
<dbReference type="GO" id="GO:0005634">
    <property type="term" value="C:nucleus"/>
    <property type="evidence" value="ECO:0007669"/>
    <property type="project" value="UniProtKB-SubCell"/>
</dbReference>
<dbReference type="PROSITE" id="PS00027">
    <property type="entry name" value="HOMEOBOX_1"/>
    <property type="match status" value="1"/>
</dbReference>
<evidence type="ECO:0000256" key="6">
    <source>
        <dbReference type="PROSITE-ProRule" id="PRU00108"/>
    </source>
</evidence>
<feature type="compositionally biased region" description="Basic and acidic residues" evidence="7">
    <location>
        <begin position="288"/>
        <end position="299"/>
    </location>
</feature>
<evidence type="ECO:0000259" key="8">
    <source>
        <dbReference type="PROSITE" id="PS50071"/>
    </source>
</evidence>
<dbReference type="SMART" id="SM00389">
    <property type="entry name" value="HOX"/>
    <property type="match status" value="1"/>
</dbReference>
<dbReference type="AlphaFoldDB" id="A0ABD2PTP8"/>
<dbReference type="Pfam" id="PF05920">
    <property type="entry name" value="Homeobox_KN"/>
    <property type="match status" value="1"/>
</dbReference>
<feature type="region of interest" description="Disordered" evidence="7">
    <location>
        <begin position="125"/>
        <end position="152"/>
    </location>
</feature>
<dbReference type="PANTHER" id="PTHR11211:SF40">
    <property type="entry name" value="MIRROR, ISOFORM C"/>
    <property type="match status" value="1"/>
</dbReference>
<dbReference type="CDD" id="cd00086">
    <property type="entry name" value="homeodomain"/>
    <property type="match status" value="1"/>
</dbReference>
<dbReference type="GO" id="GO:0003677">
    <property type="term" value="F:DNA binding"/>
    <property type="evidence" value="ECO:0007669"/>
    <property type="project" value="UniProtKB-UniRule"/>
</dbReference>
<reference evidence="9 10" key="1">
    <citation type="submission" date="2024-11" db="EMBL/GenBank/DDBJ databases">
        <title>Adaptive evolution of stress response genes in parasites aligns with host niche diversity.</title>
        <authorList>
            <person name="Hahn C."/>
            <person name="Resl P."/>
        </authorList>
    </citation>
    <scope>NUCLEOTIDE SEQUENCE [LARGE SCALE GENOMIC DNA]</scope>
    <source>
        <strain evidence="9">EGGRZ-B1_66</strain>
        <tissue evidence="9">Body</tissue>
    </source>
</reference>
<comment type="caution">
    <text evidence="9">The sequence shown here is derived from an EMBL/GenBank/DDBJ whole genome shotgun (WGS) entry which is preliminary data.</text>
</comment>
<evidence type="ECO:0000256" key="1">
    <source>
        <dbReference type="ARBA" id="ARBA00004123"/>
    </source>
</evidence>
<dbReference type="PANTHER" id="PTHR11211">
    <property type="entry name" value="IROQUOIS-CLASS HOMEODOMAIN PROTEIN IRX"/>
    <property type="match status" value="1"/>
</dbReference>
<keyword evidence="5 6" id="KW-0539">Nucleus</keyword>
<name>A0ABD2PTP8_9PLAT</name>
<keyword evidence="4 6" id="KW-0371">Homeobox</keyword>
<evidence type="ECO:0000313" key="10">
    <source>
        <dbReference type="Proteomes" id="UP001626550"/>
    </source>
</evidence>
<dbReference type="InterPro" id="IPR008422">
    <property type="entry name" value="KN_HD"/>
</dbReference>
<keyword evidence="3 6" id="KW-0238">DNA-binding</keyword>
<dbReference type="InterPro" id="IPR009057">
    <property type="entry name" value="Homeodomain-like_sf"/>
</dbReference>
<dbReference type="Proteomes" id="UP001626550">
    <property type="component" value="Unassembled WGS sequence"/>
</dbReference>
<evidence type="ECO:0000313" key="9">
    <source>
        <dbReference type="EMBL" id="KAL3310644.1"/>
    </source>
</evidence>
<gene>
    <name evidence="9" type="ORF">Ciccas_010787</name>
</gene>
<evidence type="ECO:0000256" key="2">
    <source>
        <dbReference type="ARBA" id="ARBA00008446"/>
    </source>
</evidence>
<comment type="subcellular location">
    <subcellularLocation>
        <location evidence="1 6">Nucleus</location>
    </subcellularLocation>
</comment>
<dbReference type="FunFam" id="1.10.10.60:FF:000003">
    <property type="entry name" value="Iroquois-class homeobox protein IRX"/>
    <property type="match status" value="1"/>
</dbReference>
<evidence type="ECO:0000256" key="7">
    <source>
        <dbReference type="SAM" id="MobiDB-lite"/>
    </source>
</evidence>
<dbReference type="InterPro" id="IPR001356">
    <property type="entry name" value="HD"/>
</dbReference>
<dbReference type="SUPFAM" id="SSF46689">
    <property type="entry name" value="Homeodomain-like"/>
    <property type="match status" value="1"/>
</dbReference>
<organism evidence="9 10">
    <name type="scientific">Cichlidogyrus casuarinus</name>
    <dbReference type="NCBI Taxonomy" id="1844966"/>
    <lineage>
        <taxon>Eukaryota</taxon>
        <taxon>Metazoa</taxon>
        <taxon>Spiralia</taxon>
        <taxon>Lophotrochozoa</taxon>
        <taxon>Platyhelminthes</taxon>
        <taxon>Monogenea</taxon>
        <taxon>Monopisthocotylea</taxon>
        <taxon>Dactylogyridea</taxon>
        <taxon>Ancyrocephalidae</taxon>
        <taxon>Cichlidogyrus</taxon>
    </lineage>
</organism>
<feature type="region of interest" description="Disordered" evidence="7">
    <location>
        <begin position="209"/>
        <end position="234"/>
    </location>
</feature>
<feature type="domain" description="Homeobox" evidence="8">
    <location>
        <begin position="141"/>
        <end position="204"/>
    </location>
</feature>
<feature type="DNA-binding region" description="Homeobox" evidence="6">
    <location>
        <begin position="143"/>
        <end position="205"/>
    </location>
</feature>
<protein>
    <recommendedName>
        <fullName evidence="8">Homeobox domain-containing protein</fullName>
    </recommendedName>
</protein>
<dbReference type="PROSITE" id="PS50071">
    <property type="entry name" value="HOMEOBOX_2"/>
    <property type="match status" value="1"/>
</dbReference>
<comment type="similarity">
    <text evidence="2">Belongs to the TALE/IRO homeobox family.</text>
</comment>
<dbReference type="EMBL" id="JBJKFK010002771">
    <property type="protein sequence ID" value="KAL3310644.1"/>
    <property type="molecule type" value="Genomic_DNA"/>
</dbReference>
<evidence type="ECO:0000256" key="3">
    <source>
        <dbReference type="ARBA" id="ARBA00023125"/>
    </source>
</evidence>
<proteinExistence type="inferred from homology"/>